<feature type="compositionally biased region" description="Polar residues" evidence="1">
    <location>
        <begin position="22"/>
        <end position="46"/>
    </location>
</feature>
<feature type="region of interest" description="Disordered" evidence="1">
    <location>
        <begin position="1"/>
        <end position="110"/>
    </location>
</feature>
<protein>
    <recommendedName>
        <fullName evidence="2">FCP1 homology domain-containing protein</fullName>
    </recommendedName>
</protein>
<sequence length="681" mass="75303">MSQGSQRRSSPVYDDPERNNRMESSSRGYHTSSASHSGYSNYQSGPTDLENDDQPLPRRSAPPKAKESSSRRSPSPPLVFRGSLVPPKSSPPPPSRRTQPREEYLVTSLQPSTPLQDATLSRKLIVLDLNGSLLLRSAHKPRHPHRGGPQKGQPNGRWDPYADTSQLRPLRTVHPRPYLGAFKAYILHEATKKWLDTMVWSSAQPHSVADMVDKCFQDRKDELRAVWARDTLGLTGDRKTQTLKDLEKPWSELPSPHIPTPNSLSSDIEPIAHNTSNPSTEHATSSSSKPSLQTQHTHSAQTTLLIDDSPLKAALQPWNHLCIREYVQEMRRWDLGVADWEVARAKAREAREAKEEAEKEAERRREAEAQDPESSVSAPALEQQAVEGPSQAHEAEAEAEDAAAEDSAEKPTKKRKLKRLVKREAVQRAKEEKEREALLAMADIEDGEDIDVEEALAKLKAKMRYDETLLAVVGVLDRIKHESNVAGWMRAGGLLDIELLADTGEDTKAPEPKASSEPTPETSHLQAHEAQSRSDSPAGTPTPAKRRRVGSSPQPEEKNGEPEMDVELRSSSPPPMPPPSSELTSYADRSSSPAPEPMDDQAVEERAATGVPLEFDVHASGPEPTRLHTANGDAHKSLNPSLWYEKPEVMTYWAERGRRALKELGIEVDSGVVPAPGGLQH</sequence>
<feature type="domain" description="FCP1 homology" evidence="2">
    <location>
        <begin position="121"/>
        <end position="333"/>
    </location>
</feature>
<feature type="compositionally biased region" description="Basic residues" evidence="1">
    <location>
        <begin position="137"/>
        <end position="148"/>
    </location>
</feature>
<dbReference type="EMBL" id="CACVBS010000041">
    <property type="protein sequence ID" value="CAA7263834.1"/>
    <property type="molecule type" value="Genomic_DNA"/>
</dbReference>
<dbReference type="OrthoDB" id="1711508at2759"/>
<dbReference type="InterPro" id="IPR004274">
    <property type="entry name" value="FCP1_dom"/>
</dbReference>
<name>A0A8S0W5V8_CYCAE</name>
<dbReference type="Gene3D" id="3.40.50.1000">
    <property type="entry name" value="HAD superfamily/HAD-like"/>
    <property type="match status" value="1"/>
</dbReference>
<feature type="compositionally biased region" description="Polar residues" evidence="1">
    <location>
        <begin position="516"/>
        <end position="525"/>
    </location>
</feature>
<dbReference type="AlphaFoldDB" id="A0A8S0W5V8"/>
<evidence type="ECO:0000256" key="1">
    <source>
        <dbReference type="SAM" id="MobiDB-lite"/>
    </source>
</evidence>
<accession>A0A8S0W5V8</accession>
<feature type="region of interest" description="Disordered" evidence="1">
    <location>
        <begin position="506"/>
        <end position="638"/>
    </location>
</feature>
<feature type="compositionally biased region" description="Polar residues" evidence="1">
    <location>
        <begin position="582"/>
        <end position="593"/>
    </location>
</feature>
<dbReference type="InterPro" id="IPR023214">
    <property type="entry name" value="HAD_sf"/>
</dbReference>
<feature type="region of interest" description="Disordered" evidence="1">
    <location>
        <begin position="350"/>
        <end position="417"/>
    </location>
</feature>
<organism evidence="3 4">
    <name type="scientific">Cyclocybe aegerita</name>
    <name type="common">Black poplar mushroom</name>
    <name type="synonym">Agrocybe aegerita</name>
    <dbReference type="NCBI Taxonomy" id="1973307"/>
    <lineage>
        <taxon>Eukaryota</taxon>
        <taxon>Fungi</taxon>
        <taxon>Dikarya</taxon>
        <taxon>Basidiomycota</taxon>
        <taxon>Agaricomycotina</taxon>
        <taxon>Agaricomycetes</taxon>
        <taxon>Agaricomycetidae</taxon>
        <taxon>Agaricales</taxon>
        <taxon>Agaricineae</taxon>
        <taxon>Bolbitiaceae</taxon>
        <taxon>Cyclocybe</taxon>
    </lineage>
</organism>
<keyword evidence="4" id="KW-1185">Reference proteome</keyword>
<evidence type="ECO:0000259" key="2">
    <source>
        <dbReference type="SMART" id="SM00577"/>
    </source>
</evidence>
<dbReference type="InterPro" id="IPR036412">
    <property type="entry name" value="HAD-like_sf"/>
</dbReference>
<feature type="region of interest" description="Disordered" evidence="1">
    <location>
        <begin position="137"/>
        <end position="159"/>
    </location>
</feature>
<dbReference type="PANTHER" id="PTHR12210">
    <property type="entry name" value="DULLARD PROTEIN PHOSPHATASE"/>
    <property type="match status" value="1"/>
</dbReference>
<evidence type="ECO:0000313" key="4">
    <source>
        <dbReference type="Proteomes" id="UP000467700"/>
    </source>
</evidence>
<comment type="caution">
    <text evidence="3">The sequence shown here is derived from an EMBL/GenBank/DDBJ whole genome shotgun (WGS) entry which is preliminary data.</text>
</comment>
<evidence type="ECO:0000313" key="3">
    <source>
        <dbReference type="EMBL" id="CAA7263834.1"/>
    </source>
</evidence>
<proteinExistence type="predicted"/>
<gene>
    <name evidence="3" type="ORF">AAE3_LOCUS5964</name>
</gene>
<reference evidence="3 4" key="1">
    <citation type="submission" date="2020-01" db="EMBL/GenBank/DDBJ databases">
        <authorList>
            <person name="Gupta K D."/>
        </authorList>
    </citation>
    <scope>NUCLEOTIDE SEQUENCE [LARGE SCALE GENOMIC DNA]</scope>
</reference>
<feature type="compositionally biased region" description="Basic and acidic residues" evidence="1">
    <location>
        <begin position="350"/>
        <end position="368"/>
    </location>
</feature>
<dbReference type="SMART" id="SM00577">
    <property type="entry name" value="CPDc"/>
    <property type="match status" value="1"/>
</dbReference>
<dbReference type="Proteomes" id="UP000467700">
    <property type="component" value="Unassembled WGS sequence"/>
</dbReference>
<feature type="compositionally biased region" description="Acidic residues" evidence="1">
    <location>
        <begin position="397"/>
        <end position="406"/>
    </location>
</feature>
<dbReference type="SUPFAM" id="SSF56784">
    <property type="entry name" value="HAD-like"/>
    <property type="match status" value="1"/>
</dbReference>
<feature type="region of interest" description="Disordered" evidence="1">
    <location>
        <begin position="247"/>
        <end position="300"/>
    </location>
</feature>
<feature type="compositionally biased region" description="Polar residues" evidence="1">
    <location>
        <begin position="273"/>
        <end position="300"/>
    </location>
</feature>
<dbReference type="InterPro" id="IPR050365">
    <property type="entry name" value="TIM50"/>
</dbReference>